<feature type="compositionally biased region" description="Acidic residues" evidence="1">
    <location>
        <begin position="14"/>
        <end position="23"/>
    </location>
</feature>
<feature type="compositionally biased region" description="Polar residues" evidence="1">
    <location>
        <begin position="1"/>
        <end position="11"/>
    </location>
</feature>
<evidence type="ECO:0000313" key="3">
    <source>
        <dbReference type="Proteomes" id="UP001152795"/>
    </source>
</evidence>
<sequence>MADALSRTNPATEAVDDVGLDEPVETPAASSINASAVNAVIPPLPPATEFRSLQDADPGLANWIEKHRVSDTPFKPEVVDDVWCDRGKVLVPSSLQRQ</sequence>
<keyword evidence="3" id="KW-1185">Reference proteome</keyword>
<dbReference type="EMBL" id="CACRXK020048941">
    <property type="protein sequence ID" value="CAB4046273.1"/>
    <property type="molecule type" value="Genomic_DNA"/>
</dbReference>
<dbReference type="AlphaFoldDB" id="A0A7D9MDN4"/>
<reference evidence="2" key="1">
    <citation type="submission" date="2020-04" db="EMBL/GenBank/DDBJ databases">
        <authorList>
            <person name="Alioto T."/>
            <person name="Alioto T."/>
            <person name="Gomez Garrido J."/>
        </authorList>
    </citation>
    <scope>NUCLEOTIDE SEQUENCE</scope>
    <source>
        <strain evidence="2">A484AB</strain>
    </source>
</reference>
<accession>A0A7D9MDN4</accession>
<protein>
    <submittedName>
        <fullName evidence="2">Uncharacterized protein</fullName>
    </submittedName>
</protein>
<organism evidence="2 3">
    <name type="scientific">Paramuricea clavata</name>
    <name type="common">Red gorgonian</name>
    <name type="synonym">Violescent sea-whip</name>
    <dbReference type="NCBI Taxonomy" id="317549"/>
    <lineage>
        <taxon>Eukaryota</taxon>
        <taxon>Metazoa</taxon>
        <taxon>Cnidaria</taxon>
        <taxon>Anthozoa</taxon>
        <taxon>Octocorallia</taxon>
        <taxon>Malacalcyonacea</taxon>
        <taxon>Plexauridae</taxon>
        <taxon>Paramuricea</taxon>
    </lineage>
</organism>
<evidence type="ECO:0000313" key="2">
    <source>
        <dbReference type="EMBL" id="CAB4046273.1"/>
    </source>
</evidence>
<comment type="caution">
    <text evidence="2">The sequence shown here is derived from an EMBL/GenBank/DDBJ whole genome shotgun (WGS) entry which is preliminary data.</text>
</comment>
<dbReference type="Proteomes" id="UP001152795">
    <property type="component" value="Unassembled WGS sequence"/>
</dbReference>
<feature type="region of interest" description="Disordered" evidence="1">
    <location>
        <begin position="1"/>
        <end position="23"/>
    </location>
</feature>
<gene>
    <name evidence="2" type="ORF">PACLA_8A044743</name>
</gene>
<name>A0A7D9MDN4_PARCT</name>
<proteinExistence type="predicted"/>
<evidence type="ECO:0000256" key="1">
    <source>
        <dbReference type="SAM" id="MobiDB-lite"/>
    </source>
</evidence>
<feature type="non-terminal residue" evidence="2">
    <location>
        <position position="98"/>
    </location>
</feature>